<dbReference type="Proteomes" id="UP000018050">
    <property type="component" value="Unassembled WGS sequence"/>
</dbReference>
<evidence type="ECO:0000313" key="1">
    <source>
        <dbReference type="EMBL" id="CDI81669.1"/>
    </source>
</evidence>
<reference evidence="1" key="2">
    <citation type="submission" date="2013-10" db="EMBL/GenBank/DDBJ databases">
        <authorList>
            <person name="Aslett M."/>
        </authorList>
    </citation>
    <scope>NUCLEOTIDE SEQUENCE</scope>
    <source>
        <strain evidence="1">Houghton</strain>
    </source>
</reference>
<sequence>MPYSGTGLLSPVDTAEGRRDTFEPVRVQVGVVSEQAVKRLDSNMSIVMGFKTCGCRPDMRSAPAVSPIVSI</sequence>
<accession>U6GSW1</accession>
<keyword evidence="2" id="KW-1185">Reference proteome</keyword>
<dbReference type="EMBL" id="HG671765">
    <property type="protein sequence ID" value="CDI81669.1"/>
    <property type="molecule type" value="Genomic_DNA"/>
</dbReference>
<reference evidence="1" key="1">
    <citation type="submission" date="2013-10" db="EMBL/GenBank/DDBJ databases">
        <title>Genomic analysis of the causative agents of coccidiosis in chickens.</title>
        <authorList>
            <person name="Reid A.J."/>
            <person name="Blake D."/>
            <person name="Billington K."/>
            <person name="Browne H."/>
            <person name="Dunn M."/>
            <person name="Hung S."/>
            <person name="Kawahara F."/>
            <person name="Miranda-Saavedra D."/>
            <person name="Mourier T."/>
            <person name="Nagra H."/>
            <person name="Otto T.D."/>
            <person name="Rawlings N."/>
            <person name="Sanchez A."/>
            <person name="Sanders M."/>
            <person name="Subramaniam C."/>
            <person name="Tay Y."/>
            <person name="Dear P."/>
            <person name="Doerig C."/>
            <person name="Gruber A."/>
            <person name="Parkinson J."/>
            <person name="Shirley M."/>
            <person name="Wan K.L."/>
            <person name="Berriman M."/>
            <person name="Tomley F."/>
            <person name="Pain A."/>
        </authorList>
    </citation>
    <scope>NUCLEOTIDE SEQUENCE</scope>
    <source>
        <strain evidence="1">Houghton</strain>
    </source>
</reference>
<gene>
    <name evidence="1" type="ORF">EAH_00023090</name>
</gene>
<dbReference type="VEuPathDB" id="ToxoDB:EAH_00023090"/>
<dbReference type="AlphaFoldDB" id="U6GSW1"/>
<proteinExistence type="predicted"/>
<dbReference type="GeneID" id="25270379"/>
<evidence type="ECO:0000313" key="2">
    <source>
        <dbReference type="Proteomes" id="UP000018050"/>
    </source>
</evidence>
<protein>
    <submittedName>
        <fullName evidence="1">Uncharacterized protein</fullName>
    </submittedName>
</protein>
<organism evidence="1 2">
    <name type="scientific">Eimeria acervulina</name>
    <name type="common">Coccidian parasite</name>
    <dbReference type="NCBI Taxonomy" id="5801"/>
    <lineage>
        <taxon>Eukaryota</taxon>
        <taxon>Sar</taxon>
        <taxon>Alveolata</taxon>
        <taxon>Apicomplexa</taxon>
        <taxon>Conoidasida</taxon>
        <taxon>Coccidia</taxon>
        <taxon>Eucoccidiorida</taxon>
        <taxon>Eimeriorina</taxon>
        <taxon>Eimeriidae</taxon>
        <taxon>Eimeria</taxon>
    </lineage>
</organism>
<name>U6GSW1_EIMAC</name>
<dbReference type="RefSeq" id="XP_013248682.1">
    <property type="nucleotide sequence ID" value="XM_013393228.1"/>
</dbReference>